<evidence type="ECO:0000313" key="2">
    <source>
        <dbReference type="EnsemblProtists" id="EOD22488"/>
    </source>
</evidence>
<accession>A0A0D3JG53</accession>
<dbReference type="AlphaFoldDB" id="A0A0D3JG53"/>
<dbReference type="EnsemblProtists" id="EOD22488">
    <property type="protein sequence ID" value="EOD22488"/>
    <property type="gene ID" value="EMIHUDRAFT_240255"/>
</dbReference>
<name>A0A0D3JG53_EMIH1</name>
<organism evidence="2 3">
    <name type="scientific">Emiliania huxleyi (strain CCMP1516)</name>
    <dbReference type="NCBI Taxonomy" id="280463"/>
    <lineage>
        <taxon>Eukaryota</taxon>
        <taxon>Haptista</taxon>
        <taxon>Haptophyta</taxon>
        <taxon>Prymnesiophyceae</taxon>
        <taxon>Isochrysidales</taxon>
        <taxon>Noelaerhabdaceae</taxon>
        <taxon>Emiliania</taxon>
    </lineage>
</organism>
<reference evidence="2" key="2">
    <citation type="submission" date="2024-10" db="UniProtKB">
        <authorList>
            <consortium name="EnsemblProtists"/>
        </authorList>
    </citation>
    <scope>IDENTIFICATION</scope>
</reference>
<reference evidence="3" key="1">
    <citation type="journal article" date="2013" name="Nature">
        <title>Pan genome of the phytoplankton Emiliania underpins its global distribution.</title>
        <authorList>
            <person name="Read B.A."/>
            <person name="Kegel J."/>
            <person name="Klute M.J."/>
            <person name="Kuo A."/>
            <person name="Lefebvre S.C."/>
            <person name="Maumus F."/>
            <person name="Mayer C."/>
            <person name="Miller J."/>
            <person name="Monier A."/>
            <person name="Salamov A."/>
            <person name="Young J."/>
            <person name="Aguilar M."/>
            <person name="Claverie J.M."/>
            <person name="Frickenhaus S."/>
            <person name="Gonzalez K."/>
            <person name="Herman E.K."/>
            <person name="Lin Y.C."/>
            <person name="Napier J."/>
            <person name="Ogata H."/>
            <person name="Sarno A.F."/>
            <person name="Shmutz J."/>
            <person name="Schroeder D."/>
            <person name="de Vargas C."/>
            <person name="Verret F."/>
            <person name="von Dassow P."/>
            <person name="Valentin K."/>
            <person name="Van de Peer Y."/>
            <person name="Wheeler G."/>
            <person name="Dacks J.B."/>
            <person name="Delwiche C.F."/>
            <person name="Dyhrman S.T."/>
            <person name="Glockner G."/>
            <person name="John U."/>
            <person name="Richards T."/>
            <person name="Worden A.Z."/>
            <person name="Zhang X."/>
            <person name="Grigoriev I.V."/>
            <person name="Allen A.E."/>
            <person name="Bidle K."/>
            <person name="Borodovsky M."/>
            <person name="Bowler C."/>
            <person name="Brownlee C."/>
            <person name="Cock J.M."/>
            <person name="Elias M."/>
            <person name="Gladyshev V.N."/>
            <person name="Groth M."/>
            <person name="Guda C."/>
            <person name="Hadaegh A."/>
            <person name="Iglesias-Rodriguez M.D."/>
            <person name="Jenkins J."/>
            <person name="Jones B.M."/>
            <person name="Lawson T."/>
            <person name="Leese F."/>
            <person name="Lindquist E."/>
            <person name="Lobanov A."/>
            <person name="Lomsadze A."/>
            <person name="Malik S.B."/>
            <person name="Marsh M.E."/>
            <person name="Mackinder L."/>
            <person name="Mock T."/>
            <person name="Mueller-Roeber B."/>
            <person name="Pagarete A."/>
            <person name="Parker M."/>
            <person name="Probert I."/>
            <person name="Quesneville H."/>
            <person name="Raines C."/>
            <person name="Rensing S.A."/>
            <person name="Riano-Pachon D.M."/>
            <person name="Richier S."/>
            <person name="Rokitta S."/>
            <person name="Shiraiwa Y."/>
            <person name="Soanes D.M."/>
            <person name="van der Giezen M."/>
            <person name="Wahlund T.M."/>
            <person name="Williams B."/>
            <person name="Wilson W."/>
            <person name="Wolfe G."/>
            <person name="Wurch L.L."/>
        </authorList>
    </citation>
    <scope>NUCLEOTIDE SEQUENCE</scope>
</reference>
<feature type="region of interest" description="Disordered" evidence="1">
    <location>
        <begin position="1"/>
        <end position="20"/>
    </location>
</feature>
<dbReference type="HOGENOM" id="CLU_566761_0_0_1"/>
<protein>
    <submittedName>
        <fullName evidence="2">Uncharacterized protein</fullName>
    </submittedName>
</protein>
<dbReference type="RefSeq" id="XP_005774917.1">
    <property type="nucleotide sequence ID" value="XM_005774860.1"/>
</dbReference>
<keyword evidence="3" id="KW-1185">Reference proteome</keyword>
<proteinExistence type="predicted"/>
<evidence type="ECO:0000313" key="3">
    <source>
        <dbReference type="Proteomes" id="UP000013827"/>
    </source>
</evidence>
<sequence>MGGRPKLSKAQRAAAKAAEDAEAWRAETEAALILRDDPAPPLPSWPEAVATFGASAVEALDVTHPNELANACASATALRLFLSVPAAGVLPWRHRAQESLETSLQRLALDDDLQADVKSYRAATLAAGRSAAPPQLQPLEPLAALDGLLLALWGVGRRRREKLAHPVGVMEVAAAVAFGLASVSERCRSLLRAAPAEVRQSWGVREEWVRGDAPAKTPWRKGGCSLLRLLRARWVADLSDAALESFRGSRVAYIGEWGSGMTGTRHLHDALSEPASWALEAHVPLPNFAKLRIALYLFRRRDPDARSAQQAAPHQAGGKRKRRDAAESIVGCDVCGSRQRRLWRCPWSRQLLVCGEGCYAAAEQRHTATLALCFCGAAPTLRPPFALFEAAAWLERSQASDRQSRS</sequence>
<evidence type="ECO:0000256" key="1">
    <source>
        <dbReference type="SAM" id="MobiDB-lite"/>
    </source>
</evidence>
<dbReference type="Proteomes" id="UP000013827">
    <property type="component" value="Unassembled WGS sequence"/>
</dbReference>
<dbReference type="KEGG" id="ehx:EMIHUDRAFT_240255"/>
<dbReference type="GeneID" id="17268038"/>
<dbReference type="PaxDb" id="2903-EOD22488"/>